<dbReference type="PROSITE" id="PS50858">
    <property type="entry name" value="BSD"/>
    <property type="match status" value="1"/>
</dbReference>
<dbReference type="Pfam" id="PF03909">
    <property type="entry name" value="BSD"/>
    <property type="match status" value="1"/>
</dbReference>
<dbReference type="PANTHER" id="PTHR31923">
    <property type="entry name" value="BSD DOMAIN-CONTAINING PROTEIN"/>
    <property type="match status" value="1"/>
</dbReference>
<dbReference type="EMBL" id="PNBA02000013">
    <property type="protein sequence ID" value="KAG6402568.1"/>
    <property type="molecule type" value="Genomic_DNA"/>
</dbReference>
<name>A0A8X8ZFB7_SALSN</name>
<feature type="compositionally biased region" description="Pro residues" evidence="1">
    <location>
        <begin position="107"/>
        <end position="118"/>
    </location>
</feature>
<evidence type="ECO:0000259" key="2">
    <source>
        <dbReference type="PROSITE" id="PS50858"/>
    </source>
</evidence>
<sequence>MAWLARSIADSLRLDGEEEGSAAAVDEAREPVDNSTAGHAVLREDQPRDSALSIEDRRSDSEGGVSDNHGADEDSDVDYDRRGVKEDLSELRESFTRQFWGVASFLAPPPPPPPPPPLIYRSSVQSKSDPADSVNADEDEEEEKEEEEGEMLEYDERESGELGESADFTPSKDDDADILEDAVGVTEEVLAFARNIAHHPETWLDFPIEEEEFDDFDISEDQYKHLLAIEHLAPRLAALRYELCPVHMGAGYFWMVYFVLLHSRLNKHDRNLLSSPQLVQARAMWMHELQKQTKGDSYWSGISSFQSKSSTDSPRENIVCTYDDVQYGNDDWRSASESSTHQITAEHVIEKRVLDEIEFVDKSVIKEDPPPKLLDKEVVVASSIGIHVQVVIVDGEEDDDDWLKDDSDLIGSGDMSGIRASLSQSLHGSLVYWFPKLKESRVSARFTIKTILEPLAAEVGSLHSMRSQLRILKLLGSLVSMAEMVSDSAEMMTVVSRDLKVFMESDSDEIPNSLKQLSKIARSAEFSESVARLCQSMTVGVLRGWLVEKVMSDAGKGFVSVVIGSFARNLVLGFYANAENGHEKPSSSSVPMWLSVVTDDKCRVLVADCINTFVSTAVTVYLDKTMYVNVYDEMFSGLTNPNHHNKMTEFLVSLCNGAVETLVKTSHQVLTASPKKGSSASCSITDPSEASSFETHPRRDENGYVGNGWVSSVSSTLAVPSNRKFVLDVTGRVTFETVRSVIEFFLWKVSEGLKRSAGVVREEVVERGYEVVRYVGAKSTMILTICLSLFLHILGHSRALVPA</sequence>
<proteinExistence type="predicted"/>
<feature type="region of interest" description="Disordered" evidence="1">
    <location>
        <begin position="103"/>
        <end position="174"/>
    </location>
</feature>
<dbReference type="PANTHER" id="PTHR31923:SF27">
    <property type="entry name" value="BSD DOMAIN-CONTAINING PROTEIN"/>
    <property type="match status" value="1"/>
</dbReference>
<keyword evidence="4" id="KW-1185">Reference proteome</keyword>
<feature type="region of interest" description="Disordered" evidence="1">
    <location>
        <begin position="14"/>
        <end position="85"/>
    </location>
</feature>
<reference evidence="3" key="2">
    <citation type="submission" date="2020-08" db="EMBL/GenBank/DDBJ databases">
        <title>Plant Genome Project.</title>
        <authorList>
            <person name="Zhang R.-G."/>
        </authorList>
    </citation>
    <scope>NUCLEOTIDE SEQUENCE</scope>
    <source>
        <strain evidence="3">Huo1</strain>
        <tissue evidence="3">Leaf</tissue>
    </source>
</reference>
<dbReference type="SUPFAM" id="SSF140383">
    <property type="entry name" value="BSD domain-like"/>
    <property type="match status" value="1"/>
</dbReference>
<dbReference type="InterPro" id="IPR005607">
    <property type="entry name" value="BSD_dom"/>
</dbReference>
<feature type="compositionally biased region" description="Acidic residues" evidence="1">
    <location>
        <begin position="135"/>
        <end position="158"/>
    </location>
</feature>
<gene>
    <name evidence="3" type="ORF">SASPL_134765</name>
</gene>
<evidence type="ECO:0000313" key="3">
    <source>
        <dbReference type="EMBL" id="KAG6402568.1"/>
    </source>
</evidence>
<accession>A0A8X8ZFB7</accession>
<feature type="domain" description="BSD" evidence="2">
    <location>
        <begin position="210"/>
        <end position="265"/>
    </location>
</feature>
<dbReference type="Gene3D" id="1.10.3970.10">
    <property type="entry name" value="BSD domain"/>
    <property type="match status" value="1"/>
</dbReference>
<dbReference type="Proteomes" id="UP000298416">
    <property type="component" value="Unassembled WGS sequence"/>
</dbReference>
<feature type="region of interest" description="Disordered" evidence="1">
    <location>
        <begin position="673"/>
        <end position="699"/>
    </location>
</feature>
<organism evidence="3">
    <name type="scientific">Salvia splendens</name>
    <name type="common">Scarlet sage</name>
    <dbReference type="NCBI Taxonomy" id="180675"/>
    <lineage>
        <taxon>Eukaryota</taxon>
        <taxon>Viridiplantae</taxon>
        <taxon>Streptophyta</taxon>
        <taxon>Embryophyta</taxon>
        <taxon>Tracheophyta</taxon>
        <taxon>Spermatophyta</taxon>
        <taxon>Magnoliopsida</taxon>
        <taxon>eudicotyledons</taxon>
        <taxon>Gunneridae</taxon>
        <taxon>Pentapetalae</taxon>
        <taxon>asterids</taxon>
        <taxon>lamiids</taxon>
        <taxon>Lamiales</taxon>
        <taxon>Lamiaceae</taxon>
        <taxon>Nepetoideae</taxon>
        <taxon>Mentheae</taxon>
        <taxon>Salviinae</taxon>
        <taxon>Salvia</taxon>
        <taxon>Salvia subgen. Calosphace</taxon>
        <taxon>core Calosphace</taxon>
    </lineage>
</organism>
<evidence type="ECO:0000256" key="1">
    <source>
        <dbReference type="SAM" id="MobiDB-lite"/>
    </source>
</evidence>
<comment type="caution">
    <text evidence="3">The sequence shown here is derived from an EMBL/GenBank/DDBJ whole genome shotgun (WGS) entry which is preliminary data.</text>
</comment>
<reference evidence="3" key="1">
    <citation type="submission" date="2018-01" db="EMBL/GenBank/DDBJ databases">
        <authorList>
            <person name="Mao J.F."/>
        </authorList>
    </citation>
    <scope>NUCLEOTIDE SEQUENCE</scope>
    <source>
        <strain evidence="3">Huo1</strain>
        <tissue evidence="3">Leaf</tissue>
    </source>
</reference>
<dbReference type="InterPro" id="IPR035925">
    <property type="entry name" value="BSD_dom_sf"/>
</dbReference>
<dbReference type="SMART" id="SM00751">
    <property type="entry name" value="BSD"/>
    <property type="match status" value="1"/>
</dbReference>
<feature type="compositionally biased region" description="Basic and acidic residues" evidence="1">
    <location>
        <begin position="41"/>
        <end position="61"/>
    </location>
</feature>
<protein>
    <recommendedName>
        <fullName evidence="2">BSD domain-containing protein</fullName>
    </recommendedName>
</protein>
<dbReference type="AlphaFoldDB" id="A0A8X8ZFB7"/>
<evidence type="ECO:0000313" key="4">
    <source>
        <dbReference type="Proteomes" id="UP000298416"/>
    </source>
</evidence>
<feature type="compositionally biased region" description="Polar residues" evidence="1">
    <location>
        <begin position="673"/>
        <end position="694"/>
    </location>
</feature>